<comment type="caution">
    <text evidence="4">The sequence shown here is derived from an EMBL/GenBank/DDBJ whole genome shotgun (WGS) entry which is preliminary data.</text>
</comment>
<dbReference type="GO" id="GO:0006152">
    <property type="term" value="P:purine nucleoside catabolic process"/>
    <property type="evidence" value="ECO:0007669"/>
    <property type="project" value="TreeGrafter"/>
</dbReference>
<sequence>MPTKVIIDCDPGNGVPATDVDDALAIGLALASPDLDLAVVTIVDGNTPRDVGFACARTLLDAAGSPEVGVHTGAARALLEPPAPWADRRSAKRDSAEASALWDGIPGPAPHDPGHRHDAAAEIAARIAAEPGEITLVAIGPLTNIAHALALHPGLADDVARIVIMGGAFDVPGYLQELNFGMDPEAARVVLASGAPITLVPLDVTATTALRLPDLDRLAGGGGALVDYLCRTTAPWIRYSEQVRGNDGCRLHDPLAVALLLDPDLVETEERVVDVQVDGLTRSRPIGWRPGSLVLHAGLDVPDRAPVRVVTGVDNARLVDLIVDTLTRS</sequence>
<dbReference type="STRING" id="2074.BG845_05743"/>
<evidence type="ECO:0000256" key="1">
    <source>
        <dbReference type="ARBA" id="ARBA00022801"/>
    </source>
</evidence>
<dbReference type="EC" id="3.2.-.-" evidence="4"/>
<gene>
    <name evidence="4" type="primary">rihA_2</name>
    <name evidence="4" type="ORF">BG845_05743</name>
</gene>
<dbReference type="PANTHER" id="PTHR12304:SF4">
    <property type="entry name" value="URIDINE NUCLEOSIDASE"/>
    <property type="match status" value="1"/>
</dbReference>
<organism evidence="4 5">
    <name type="scientific">Pseudonocardia autotrophica</name>
    <name type="common">Amycolata autotrophica</name>
    <name type="synonym">Nocardia autotrophica</name>
    <dbReference type="NCBI Taxonomy" id="2074"/>
    <lineage>
        <taxon>Bacteria</taxon>
        <taxon>Bacillati</taxon>
        <taxon>Actinomycetota</taxon>
        <taxon>Actinomycetes</taxon>
        <taxon>Pseudonocardiales</taxon>
        <taxon>Pseudonocardiaceae</taxon>
        <taxon>Pseudonocardia</taxon>
    </lineage>
</organism>
<dbReference type="InterPro" id="IPR023186">
    <property type="entry name" value="IUNH"/>
</dbReference>
<evidence type="ECO:0000256" key="2">
    <source>
        <dbReference type="ARBA" id="ARBA00023295"/>
    </source>
</evidence>
<evidence type="ECO:0000313" key="5">
    <source>
        <dbReference type="Proteomes" id="UP000194360"/>
    </source>
</evidence>
<reference evidence="4 5" key="1">
    <citation type="submission" date="2016-09" db="EMBL/GenBank/DDBJ databases">
        <title>Pseudonocardia autotrophica DSM535, a candidate organism with high potential of specific P450 cytochromes.</title>
        <authorList>
            <person name="Grumaz C."/>
            <person name="Vainshtein Y."/>
            <person name="Kirstahler P."/>
            <person name="Sohn K."/>
        </authorList>
    </citation>
    <scope>NUCLEOTIDE SEQUENCE [LARGE SCALE GENOMIC DNA]</scope>
    <source>
        <strain evidence="4 5">DSM 535</strain>
    </source>
</reference>
<keyword evidence="5" id="KW-1185">Reference proteome</keyword>
<dbReference type="EMBL" id="MIGB01000045">
    <property type="protein sequence ID" value="OSY35906.1"/>
    <property type="molecule type" value="Genomic_DNA"/>
</dbReference>
<dbReference type="Pfam" id="PF01156">
    <property type="entry name" value="IU_nuc_hydro"/>
    <property type="match status" value="1"/>
</dbReference>
<protein>
    <submittedName>
        <fullName evidence="4">Pyrimidine-specific ribonucleoside hydrolase RihA</fullName>
        <ecNumber evidence="4">3.2.-.-</ecNumber>
    </submittedName>
</protein>
<dbReference type="InterPro" id="IPR036452">
    <property type="entry name" value="Ribo_hydro-like"/>
</dbReference>
<keyword evidence="1 4" id="KW-0378">Hydrolase</keyword>
<evidence type="ECO:0000313" key="4">
    <source>
        <dbReference type="EMBL" id="OSY35906.1"/>
    </source>
</evidence>
<name>A0A1Y2MKU9_PSEAH</name>
<dbReference type="Gene3D" id="3.90.245.10">
    <property type="entry name" value="Ribonucleoside hydrolase-like"/>
    <property type="match status" value="1"/>
</dbReference>
<keyword evidence="2 4" id="KW-0326">Glycosidase</keyword>
<accession>A0A1Y2MKU9</accession>
<evidence type="ECO:0000259" key="3">
    <source>
        <dbReference type="Pfam" id="PF01156"/>
    </source>
</evidence>
<dbReference type="Proteomes" id="UP000194360">
    <property type="component" value="Unassembled WGS sequence"/>
</dbReference>
<dbReference type="InterPro" id="IPR001910">
    <property type="entry name" value="Inosine/uridine_hydrolase_dom"/>
</dbReference>
<dbReference type="GO" id="GO:0005829">
    <property type="term" value="C:cytosol"/>
    <property type="evidence" value="ECO:0007669"/>
    <property type="project" value="TreeGrafter"/>
</dbReference>
<feature type="domain" description="Inosine/uridine-preferring nucleoside hydrolase" evidence="3">
    <location>
        <begin position="5"/>
        <end position="319"/>
    </location>
</feature>
<dbReference type="GO" id="GO:0008477">
    <property type="term" value="F:purine nucleosidase activity"/>
    <property type="evidence" value="ECO:0007669"/>
    <property type="project" value="TreeGrafter"/>
</dbReference>
<dbReference type="RefSeq" id="WP_085915848.1">
    <property type="nucleotide sequence ID" value="NZ_AP018920.1"/>
</dbReference>
<dbReference type="AlphaFoldDB" id="A0A1Y2MKU9"/>
<dbReference type="PANTHER" id="PTHR12304">
    <property type="entry name" value="INOSINE-URIDINE PREFERRING NUCLEOSIDE HYDROLASE"/>
    <property type="match status" value="1"/>
</dbReference>
<proteinExistence type="predicted"/>
<dbReference type="SUPFAM" id="SSF53590">
    <property type="entry name" value="Nucleoside hydrolase"/>
    <property type="match status" value="1"/>
</dbReference>
<dbReference type="OrthoDB" id="9797882at2"/>